<dbReference type="SMART" id="SM00388">
    <property type="entry name" value="HisKA"/>
    <property type="match status" value="1"/>
</dbReference>
<comment type="caution">
    <text evidence="5">The sequence shown here is derived from an EMBL/GenBank/DDBJ whole genome shotgun (WGS) entry which is preliminary data.</text>
</comment>
<name>A0ABV8APC3_9BACT</name>
<dbReference type="Pfam" id="PF02518">
    <property type="entry name" value="HATPase_c"/>
    <property type="match status" value="1"/>
</dbReference>
<dbReference type="InterPro" id="IPR003594">
    <property type="entry name" value="HATPase_dom"/>
</dbReference>
<dbReference type="SUPFAM" id="SSF47384">
    <property type="entry name" value="Homodimeric domain of signal transducing histidine kinase"/>
    <property type="match status" value="1"/>
</dbReference>
<dbReference type="Pfam" id="PF07494">
    <property type="entry name" value="Reg_prop"/>
    <property type="match status" value="2"/>
</dbReference>
<dbReference type="Gene3D" id="1.10.287.130">
    <property type="match status" value="1"/>
</dbReference>
<dbReference type="Proteomes" id="UP001595805">
    <property type="component" value="Unassembled WGS sequence"/>
</dbReference>
<dbReference type="PANTHER" id="PTHR43547">
    <property type="entry name" value="TWO-COMPONENT HISTIDINE KINASE"/>
    <property type="match status" value="1"/>
</dbReference>
<dbReference type="Gene3D" id="3.30.565.10">
    <property type="entry name" value="Histidine kinase-like ATPase, C-terminal domain"/>
    <property type="match status" value="1"/>
</dbReference>
<dbReference type="InterPro" id="IPR013783">
    <property type="entry name" value="Ig-like_fold"/>
</dbReference>
<evidence type="ECO:0000259" key="4">
    <source>
        <dbReference type="PROSITE" id="PS50109"/>
    </source>
</evidence>
<organism evidence="5 6">
    <name type="scientific">Algoriphagus namhaensis</name>
    <dbReference type="NCBI Taxonomy" id="915353"/>
    <lineage>
        <taxon>Bacteria</taxon>
        <taxon>Pseudomonadati</taxon>
        <taxon>Bacteroidota</taxon>
        <taxon>Cytophagia</taxon>
        <taxon>Cytophagales</taxon>
        <taxon>Cyclobacteriaceae</taxon>
        <taxon>Algoriphagus</taxon>
    </lineage>
</organism>
<dbReference type="EC" id="2.7.13.3" evidence="2"/>
<dbReference type="InterPro" id="IPR005467">
    <property type="entry name" value="His_kinase_dom"/>
</dbReference>
<comment type="catalytic activity">
    <reaction evidence="1">
        <text>ATP + protein L-histidine = ADP + protein N-phospho-L-histidine.</text>
        <dbReference type="EC" id="2.7.13.3"/>
    </reaction>
</comment>
<dbReference type="EMBL" id="JBHRZS010000006">
    <property type="protein sequence ID" value="MFC3879813.1"/>
    <property type="molecule type" value="Genomic_DNA"/>
</dbReference>
<dbReference type="InterPro" id="IPR015943">
    <property type="entry name" value="WD40/YVTN_repeat-like_dom_sf"/>
</dbReference>
<dbReference type="PROSITE" id="PS51257">
    <property type="entry name" value="PROKAR_LIPOPROTEIN"/>
    <property type="match status" value="1"/>
</dbReference>
<protein>
    <recommendedName>
        <fullName evidence="2">histidine kinase</fullName>
        <ecNumber evidence="2">2.7.13.3</ecNumber>
    </recommendedName>
</protein>
<dbReference type="Gene3D" id="2.130.10.10">
    <property type="entry name" value="YVTN repeat-like/Quinoprotein amine dehydrogenase"/>
    <property type="match status" value="4"/>
</dbReference>
<reference evidence="6" key="1">
    <citation type="journal article" date="2019" name="Int. J. Syst. Evol. Microbiol.">
        <title>The Global Catalogue of Microorganisms (GCM) 10K type strain sequencing project: providing services to taxonomists for standard genome sequencing and annotation.</title>
        <authorList>
            <consortium name="The Broad Institute Genomics Platform"/>
            <consortium name="The Broad Institute Genome Sequencing Center for Infectious Disease"/>
            <person name="Wu L."/>
            <person name="Ma J."/>
        </authorList>
    </citation>
    <scope>NUCLEOTIDE SEQUENCE [LARGE SCALE GENOMIC DNA]</scope>
    <source>
        <strain evidence="6">CCUG 60523</strain>
    </source>
</reference>
<dbReference type="PROSITE" id="PS50109">
    <property type="entry name" value="HIS_KIN"/>
    <property type="match status" value="1"/>
</dbReference>
<evidence type="ECO:0000256" key="2">
    <source>
        <dbReference type="ARBA" id="ARBA00012438"/>
    </source>
</evidence>
<dbReference type="CDD" id="cd00082">
    <property type="entry name" value="HisKA"/>
    <property type="match status" value="1"/>
</dbReference>
<dbReference type="Gene3D" id="2.60.40.10">
    <property type="entry name" value="Immunoglobulins"/>
    <property type="match status" value="1"/>
</dbReference>
<dbReference type="InterPro" id="IPR011123">
    <property type="entry name" value="Y_Y_Y"/>
</dbReference>
<dbReference type="InterPro" id="IPR011110">
    <property type="entry name" value="Reg_prop"/>
</dbReference>
<accession>A0ABV8APC3</accession>
<keyword evidence="6" id="KW-1185">Reference proteome</keyword>
<dbReference type="InterPro" id="IPR003661">
    <property type="entry name" value="HisK_dim/P_dom"/>
</dbReference>
<dbReference type="Pfam" id="PF07495">
    <property type="entry name" value="Y_Y_Y"/>
    <property type="match status" value="1"/>
</dbReference>
<evidence type="ECO:0000313" key="6">
    <source>
        <dbReference type="Proteomes" id="UP001595805"/>
    </source>
</evidence>
<dbReference type="InterPro" id="IPR036890">
    <property type="entry name" value="HATPase_C_sf"/>
</dbReference>
<dbReference type="InterPro" id="IPR036097">
    <property type="entry name" value="HisK_dim/P_sf"/>
</dbReference>
<evidence type="ECO:0000313" key="5">
    <source>
        <dbReference type="EMBL" id="MFC3879813.1"/>
    </source>
</evidence>
<evidence type="ECO:0000256" key="1">
    <source>
        <dbReference type="ARBA" id="ARBA00000085"/>
    </source>
</evidence>
<evidence type="ECO:0000256" key="3">
    <source>
        <dbReference type="ARBA" id="ARBA00022553"/>
    </source>
</evidence>
<dbReference type="PANTHER" id="PTHR43547:SF2">
    <property type="entry name" value="HYBRID SIGNAL TRANSDUCTION HISTIDINE KINASE C"/>
    <property type="match status" value="1"/>
</dbReference>
<proteinExistence type="predicted"/>
<dbReference type="PRINTS" id="PR00344">
    <property type="entry name" value="BCTRLSENSOR"/>
</dbReference>
<dbReference type="SUPFAM" id="SSF55874">
    <property type="entry name" value="ATPase domain of HSP90 chaperone/DNA topoisomerase II/histidine kinase"/>
    <property type="match status" value="1"/>
</dbReference>
<feature type="domain" description="Histidine kinase" evidence="4">
    <location>
        <begin position="1009"/>
        <end position="1255"/>
    </location>
</feature>
<keyword evidence="3" id="KW-0597">Phosphoprotein</keyword>
<dbReference type="InterPro" id="IPR004358">
    <property type="entry name" value="Sig_transdc_His_kin-like_C"/>
</dbReference>
<dbReference type="SMART" id="SM00387">
    <property type="entry name" value="HATPase_c"/>
    <property type="match status" value="1"/>
</dbReference>
<sequence>MKLDRKQIIRFFLLLWAIPILVLSCQPKKSPIEFPSDKTEFEEPKISPLEFGDPKEVEWNVTDMKAFPAPISRNVNLQDLAAKPFYPEGYFPLKTPMIEIDVAFNPLLDSSIIFSEIPSLEINFETSLLDKPKKIKAGLPKIDKNSSLGILEFSEDQGLPSYLVTALKEDSHGAMWIATDKGLSRFDGEYLENFNFIESFFTGSQAIVNDILEDKRGRIWIYTSQKGLYTLDIRRGLVNSFDFSAIDQSFNFNDNCSMVMDEEGSIWVGTLRDGLFIIDPENDTYRHIPQLGPTAIQDASKLTIDKDGNIWVGSSLGLTKIDPRNGSVQTIENQKDVIIAPVNALFTDSNNQIWVGSSSESVSVFNTSRTKVNILGNDQGIETSIAHFSEGFDQKIWMSSNEGLYSFDPNQRRLKHINASDGLIDDFINTTLFDSEGQIWIATQDGINLFPLKGLAPIFLKASDGLTGPDAWSFFEDSNGRLWIGTRQGLDIYDPEKNSIKRIDQALQMRKANNISHKTQRLSPSELLISSPGLGYCIYDEINQTIKYITSNQGLTNIFPSSTIVDSKGRIWSGSFRDGSIEVIDLKNNQVKGLTNKEGIFGSIVWGFIEDPYGQIWAGTDLGINIINTENNTISLLLEYGKPSQRNSGAFFKDEEERLWIGTRSGLLIADQENNQLTEISVQEGLINPAVYTAYSSNGINYIGTGNGLTILTPKPEGNEQNKLEFDLKSFDKGQGLIYTDFNADAAFEFNDKLWWGIETEAITLTNLPQKNPSESQARISGITISDKPQVFFDREDLSSSYPKLDTLFSAKKDTFFLANNIPDESNWLSENEIKWDGLTGYFNLPAQLEIPFEHNYLSFQFNSTQLSDRDKVRYRYFLEGFDKEWSQISSDPFSENYRNLPAGDYTFHVRSLSFDGRWSEPDRFSFTILPHWTNTWWAWVLYLIGFSTLVGTIVQYRAKALKKENLILEEKVKHRTAQLNQSLENLKSTQAQLIQSEKMASLGELTAGIAHEIQNPLNFVNNFSELNKELLEEANEELEKGDIEETKVILKDLGENSEKINYHGKRADAIVKGMLEHSRSNKGDKALTDLNALADEFVRLSYHGLRAKDKEFNADFKLDLDPDLPKVNVVASDIGRVILNLVNNAFYACAERSRSTVNEKVKSTPEGYNPKVVICSKQTEKGIELSVKDNGNGVPEHIKEKIFQPFFTTKPTGSGTGLGLSLSYDIVKAHGGELRVESEEGEGTTFIISLPFKFNPI</sequence>
<dbReference type="SUPFAM" id="SSF63829">
    <property type="entry name" value="Calcium-dependent phosphotriesterase"/>
    <property type="match status" value="2"/>
</dbReference>
<dbReference type="RefSeq" id="WP_377904589.1">
    <property type="nucleotide sequence ID" value="NZ_JBHRZS010000006.1"/>
</dbReference>
<gene>
    <name evidence="5" type="ORF">ACFOSV_06480</name>
</gene>